<dbReference type="InterPro" id="IPR001881">
    <property type="entry name" value="EGF-like_Ca-bd_dom"/>
</dbReference>
<dbReference type="PANTHER" id="PTHR24049">
    <property type="entry name" value="CRUMBS FAMILY MEMBER"/>
    <property type="match status" value="1"/>
</dbReference>
<feature type="transmembrane region" description="Helical" evidence="7">
    <location>
        <begin position="81"/>
        <end position="101"/>
    </location>
</feature>
<evidence type="ECO:0000259" key="9">
    <source>
        <dbReference type="PROSITE" id="PS50026"/>
    </source>
</evidence>
<dbReference type="FunFam" id="2.10.25.10:FF:000012">
    <property type="entry name" value="Delta-like protein"/>
    <property type="match status" value="1"/>
</dbReference>
<feature type="domain" description="EGF-like" evidence="9">
    <location>
        <begin position="113"/>
        <end position="149"/>
    </location>
</feature>
<dbReference type="InterPro" id="IPR051022">
    <property type="entry name" value="Notch_Cell-Fate_Det"/>
</dbReference>
<dbReference type="AlphaFoldDB" id="A0A6J8ES30"/>
<dbReference type="PROSITE" id="PS01180">
    <property type="entry name" value="CUB"/>
    <property type="match status" value="1"/>
</dbReference>
<dbReference type="PROSITE" id="PS00022">
    <property type="entry name" value="EGF_1"/>
    <property type="match status" value="2"/>
</dbReference>
<dbReference type="FunFam" id="2.10.25.10:FF:000255">
    <property type="entry name" value="Sushi, nidogen and EGF-like domains 1"/>
    <property type="match status" value="1"/>
</dbReference>
<dbReference type="CDD" id="cd00054">
    <property type="entry name" value="EGF_CA"/>
    <property type="match status" value="4"/>
</dbReference>
<feature type="domain" description="CUB" evidence="8">
    <location>
        <begin position="247"/>
        <end position="361"/>
    </location>
</feature>
<evidence type="ECO:0000256" key="2">
    <source>
        <dbReference type="ARBA" id="ARBA00022729"/>
    </source>
</evidence>
<keyword evidence="1 6" id="KW-0245">EGF-like domain</keyword>
<dbReference type="InterPro" id="IPR000859">
    <property type="entry name" value="CUB_dom"/>
</dbReference>
<dbReference type="GO" id="GO:0005509">
    <property type="term" value="F:calcium ion binding"/>
    <property type="evidence" value="ECO:0007669"/>
    <property type="project" value="InterPro"/>
</dbReference>
<sequence length="364" mass="40603">MSKAEPNVYVNNVFDDGKTDDDVVYEKCFDTEDQSNYDQLSPVSKESPPKTVFTIAHNIPADQSIQKDNCRSQKIQVPWRLLFFISSFLITIVVSNVVTFITTKDTCSENKKQYRICSSFPCLNGGVCVNDDEQYYCSCTRGFSGKNCKVSPCTELNCLNGGSCQVLNGTFNCVCNSGFSGRFCEVSPCTGRNCLNGGFCEVSNGTFHCVCNSKFAGRMCEEPVCVSNPCFNSGSCIVSGNDYSCICPNGTYGSRCQDVVYEIITSPGYPLKYDNFLNISWHIDVGYRNTVKIKFSDFNLEDSYDYVKIYDGPSTYYNRLASYTGHSLPPELTSTGRYMTIVFTSDNLVRYRGFRAVIYTLTSA</sequence>
<keyword evidence="3" id="KW-0677">Repeat</keyword>
<feature type="domain" description="EGF-like" evidence="9">
    <location>
        <begin position="150"/>
        <end position="185"/>
    </location>
</feature>
<dbReference type="Gene3D" id="2.60.120.290">
    <property type="entry name" value="Spermadhesin, CUB domain"/>
    <property type="match status" value="1"/>
</dbReference>
<comment type="caution">
    <text evidence="6">Lacks conserved residue(s) required for the propagation of feature annotation.</text>
</comment>
<name>A0A6J8ES30_MYTCO</name>
<keyword evidence="11" id="KW-1185">Reference proteome</keyword>
<keyword evidence="2" id="KW-0732">Signal</keyword>
<dbReference type="EMBL" id="CACVKT020009775">
    <property type="protein sequence ID" value="CAC5423358.1"/>
    <property type="molecule type" value="Genomic_DNA"/>
</dbReference>
<keyword evidence="4 6" id="KW-1015">Disulfide bond</keyword>
<dbReference type="InterPro" id="IPR035914">
    <property type="entry name" value="Sperma_CUB_dom_sf"/>
</dbReference>
<feature type="disulfide bond" evidence="6">
    <location>
        <begin position="139"/>
        <end position="148"/>
    </location>
</feature>
<evidence type="ECO:0000259" key="8">
    <source>
        <dbReference type="PROSITE" id="PS01180"/>
    </source>
</evidence>
<protein>
    <submittedName>
        <fullName evidence="10">Uncharacterized protein</fullName>
    </submittedName>
</protein>
<evidence type="ECO:0000256" key="4">
    <source>
        <dbReference type="ARBA" id="ARBA00023157"/>
    </source>
</evidence>
<dbReference type="PANTHER" id="PTHR24049:SF29">
    <property type="entry name" value="EGF-LIKE DOMAIN-CONTAINING PROTEIN"/>
    <property type="match status" value="1"/>
</dbReference>
<dbReference type="PROSITE" id="PS01186">
    <property type="entry name" value="EGF_2"/>
    <property type="match status" value="1"/>
</dbReference>
<accession>A0A6J8ES30</accession>
<dbReference type="CDD" id="cd00041">
    <property type="entry name" value="CUB"/>
    <property type="match status" value="1"/>
</dbReference>
<dbReference type="SMART" id="SM00042">
    <property type="entry name" value="CUB"/>
    <property type="match status" value="1"/>
</dbReference>
<proteinExistence type="predicted"/>
<dbReference type="PROSITE" id="PS50026">
    <property type="entry name" value="EGF_3"/>
    <property type="match status" value="3"/>
</dbReference>
<evidence type="ECO:0000313" key="11">
    <source>
        <dbReference type="Proteomes" id="UP000507470"/>
    </source>
</evidence>
<dbReference type="Pfam" id="PF12661">
    <property type="entry name" value="hEGF"/>
    <property type="match status" value="1"/>
</dbReference>
<dbReference type="Proteomes" id="UP000507470">
    <property type="component" value="Unassembled WGS sequence"/>
</dbReference>
<reference evidence="10 11" key="1">
    <citation type="submission" date="2020-06" db="EMBL/GenBank/DDBJ databases">
        <authorList>
            <person name="Li R."/>
            <person name="Bekaert M."/>
        </authorList>
    </citation>
    <scope>NUCLEOTIDE SEQUENCE [LARGE SCALE GENOMIC DNA]</scope>
    <source>
        <strain evidence="11">wild</strain>
    </source>
</reference>
<dbReference type="InterPro" id="IPR013032">
    <property type="entry name" value="EGF-like_CS"/>
</dbReference>
<evidence type="ECO:0000256" key="1">
    <source>
        <dbReference type="ARBA" id="ARBA00022536"/>
    </source>
</evidence>
<dbReference type="Pfam" id="PF00431">
    <property type="entry name" value="CUB"/>
    <property type="match status" value="1"/>
</dbReference>
<dbReference type="InterPro" id="IPR000742">
    <property type="entry name" value="EGF"/>
</dbReference>
<gene>
    <name evidence="10" type="ORF">MCOR_55335</name>
</gene>
<keyword evidence="5" id="KW-0325">Glycoprotein</keyword>
<dbReference type="Pfam" id="PF00008">
    <property type="entry name" value="EGF"/>
    <property type="match status" value="3"/>
</dbReference>
<dbReference type="SUPFAM" id="SSF57196">
    <property type="entry name" value="EGF/Laminin"/>
    <property type="match status" value="4"/>
</dbReference>
<evidence type="ECO:0000256" key="5">
    <source>
        <dbReference type="ARBA" id="ARBA00023180"/>
    </source>
</evidence>
<dbReference type="SMART" id="SM00179">
    <property type="entry name" value="EGF_CA"/>
    <property type="match status" value="4"/>
</dbReference>
<keyword evidence="7" id="KW-1133">Transmembrane helix</keyword>
<dbReference type="SUPFAM" id="SSF49854">
    <property type="entry name" value="Spermadhesin, CUB domain"/>
    <property type="match status" value="1"/>
</dbReference>
<feature type="disulfide bond" evidence="6">
    <location>
        <begin position="247"/>
        <end position="256"/>
    </location>
</feature>
<keyword evidence="7" id="KW-0812">Transmembrane</keyword>
<evidence type="ECO:0000256" key="3">
    <source>
        <dbReference type="ARBA" id="ARBA00022737"/>
    </source>
</evidence>
<dbReference type="OrthoDB" id="430340at2759"/>
<dbReference type="Gene3D" id="2.10.25.10">
    <property type="entry name" value="Laminin"/>
    <property type="match status" value="4"/>
</dbReference>
<dbReference type="InterPro" id="IPR000152">
    <property type="entry name" value="EGF-type_Asp/Asn_hydroxyl_site"/>
</dbReference>
<evidence type="ECO:0000313" key="10">
    <source>
        <dbReference type="EMBL" id="CAC5423358.1"/>
    </source>
</evidence>
<dbReference type="FunFam" id="2.60.120.290:FF:000005">
    <property type="entry name" value="Procollagen C-endopeptidase enhancer 1"/>
    <property type="match status" value="1"/>
</dbReference>
<feature type="domain" description="EGF-like" evidence="9">
    <location>
        <begin position="221"/>
        <end position="257"/>
    </location>
</feature>
<dbReference type="SMART" id="SM00181">
    <property type="entry name" value="EGF"/>
    <property type="match status" value="4"/>
</dbReference>
<evidence type="ECO:0000256" key="6">
    <source>
        <dbReference type="PROSITE-ProRule" id="PRU00076"/>
    </source>
</evidence>
<dbReference type="PROSITE" id="PS00010">
    <property type="entry name" value="ASX_HYDROXYL"/>
    <property type="match status" value="1"/>
</dbReference>
<keyword evidence="7" id="KW-0472">Membrane</keyword>
<evidence type="ECO:0000256" key="7">
    <source>
        <dbReference type="SAM" id="Phobius"/>
    </source>
</evidence>
<feature type="disulfide bond" evidence="6">
    <location>
        <begin position="175"/>
        <end position="184"/>
    </location>
</feature>
<organism evidence="10 11">
    <name type="scientific">Mytilus coruscus</name>
    <name type="common">Sea mussel</name>
    <dbReference type="NCBI Taxonomy" id="42192"/>
    <lineage>
        <taxon>Eukaryota</taxon>
        <taxon>Metazoa</taxon>
        <taxon>Spiralia</taxon>
        <taxon>Lophotrochozoa</taxon>
        <taxon>Mollusca</taxon>
        <taxon>Bivalvia</taxon>
        <taxon>Autobranchia</taxon>
        <taxon>Pteriomorphia</taxon>
        <taxon>Mytilida</taxon>
        <taxon>Mytiloidea</taxon>
        <taxon>Mytilidae</taxon>
        <taxon>Mytilinae</taxon>
        <taxon>Mytilus</taxon>
    </lineage>
</organism>